<feature type="compositionally biased region" description="Pro residues" evidence="1">
    <location>
        <begin position="222"/>
        <end position="234"/>
    </location>
</feature>
<dbReference type="Proteomes" id="UP001529510">
    <property type="component" value="Unassembled WGS sequence"/>
</dbReference>
<sequence>PRADFPANRSCSMDNLASATPDPEPSQPPRPAESQPEPTDDGELQPAATSVPSLRGATEQLITTEPELHEPSDQVREPATMTATVEGSVENESAEDSITHCTTAEGELNWILGHLTMNDIPDNSEDVNTGHSVISELSTCSDFPPTLPQSKNHNVSAMPPLLPVSPSTHPQPTICVVGSPQVCQSPSASWLEDPSSPPSASESWTPPRPSDPAASPRLSAPSSPPSPVGPPAPPGSIVLSAPPRSVVIPPSPQNSTPPAAPRRSIPPAPWNSSIPLAQPQPSVAPAPPRTSGSQSPPWSPEPWAPPGPSGSSVSPRIIGSPSPPRALPPPAPPPLSSTMAPPSIGSTVGFHHGCGLGLTWILLLQSPPWLLPPSSPPWNIPSSPWTPSFAPLPGVRPPPKPPPKTLYILFSLFVGARTRLPGGGGNVTPLDSLVGFYHHFPLQLCVFWYLPHCLHLCLQSVCVYIACVSPFRLSDVNVTSLCFQCSLWIIKDTKFHYVVVSLFLPEA</sequence>
<dbReference type="AlphaFoldDB" id="A0ABD0MRW9"/>
<gene>
    <name evidence="2" type="ORF">M9458_053320</name>
</gene>
<feature type="non-terminal residue" evidence="2">
    <location>
        <position position="1"/>
    </location>
</feature>
<organism evidence="2 3">
    <name type="scientific">Cirrhinus mrigala</name>
    <name type="common">Mrigala</name>
    <dbReference type="NCBI Taxonomy" id="683832"/>
    <lineage>
        <taxon>Eukaryota</taxon>
        <taxon>Metazoa</taxon>
        <taxon>Chordata</taxon>
        <taxon>Craniata</taxon>
        <taxon>Vertebrata</taxon>
        <taxon>Euteleostomi</taxon>
        <taxon>Actinopterygii</taxon>
        <taxon>Neopterygii</taxon>
        <taxon>Teleostei</taxon>
        <taxon>Ostariophysi</taxon>
        <taxon>Cypriniformes</taxon>
        <taxon>Cyprinidae</taxon>
        <taxon>Labeoninae</taxon>
        <taxon>Labeonini</taxon>
        <taxon>Cirrhinus</taxon>
    </lineage>
</organism>
<proteinExistence type="predicted"/>
<name>A0ABD0MRW9_CIRMR</name>
<protein>
    <submittedName>
        <fullName evidence="2">Uncharacterized protein</fullName>
    </submittedName>
</protein>
<keyword evidence="3" id="KW-1185">Reference proteome</keyword>
<feature type="compositionally biased region" description="Pro residues" evidence="1">
    <location>
        <begin position="22"/>
        <end position="31"/>
    </location>
</feature>
<feature type="compositionally biased region" description="Low complexity" evidence="1">
    <location>
        <begin position="309"/>
        <end position="320"/>
    </location>
</feature>
<comment type="caution">
    <text evidence="2">The sequence shown here is derived from an EMBL/GenBank/DDBJ whole genome shotgun (WGS) entry which is preliminary data.</text>
</comment>
<evidence type="ECO:0000313" key="3">
    <source>
        <dbReference type="Proteomes" id="UP001529510"/>
    </source>
</evidence>
<feature type="compositionally biased region" description="Basic and acidic residues" evidence="1">
    <location>
        <begin position="66"/>
        <end position="76"/>
    </location>
</feature>
<feature type="compositionally biased region" description="Pro residues" evidence="1">
    <location>
        <begin position="258"/>
        <end position="269"/>
    </location>
</feature>
<feature type="compositionally biased region" description="Polar residues" evidence="1">
    <location>
        <begin position="9"/>
        <end position="18"/>
    </location>
</feature>
<dbReference type="EMBL" id="JAMKFB020000248">
    <property type="protein sequence ID" value="KAL0151326.1"/>
    <property type="molecule type" value="Genomic_DNA"/>
</dbReference>
<evidence type="ECO:0000313" key="2">
    <source>
        <dbReference type="EMBL" id="KAL0151326.1"/>
    </source>
</evidence>
<feature type="compositionally biased region" description="Low complexity" evidence="1">
    <location>
        <begin position="198"/>
        <end position="221"/>
    </location>
</feature>
<feature type="compositionally biased region" description="Pro residues" evidence="1">
    <location>
        <begin position="297"/>
        <end position="308"/>
    </location>
</feature>
<accession>A0ABD0MRW9</accession>
<feature type="region of interest" description="Disordered" evidence="1">
    <location>
        <begin position="1"/>
        <end position="96"/>
    </location>
</feature>
<reference evidence="2 3" key="1">
    <citation type="submission" date="2024-05" db="EMBL/GenBank/DDBJ databases">
        <title>Genome sequencing and assembly of Indian major carp, Cirrhinus mrigala (Hamilton, 1822).</title>
        <authorList>
            <person name="Mohindra V."/>
            <person name="Chowdhury L.M."/>
            <person name="Lal K."/>
            <person name="Jena J.K."/>
        </authorList>
    </citation>
    <scope>NUCLEOTIDE SEQUENCE [LARGE SCALE GENOMIC DNA]</scope>
    <source>
        <strain evidence="2">CM1030</strain>
        <tissue evidence="2">Blood</tissue>
    </source>
</reference>
<feature type="region of interest" description="Disordered" evidence="1">
    <location>
        <begin position="140"/>
        <end position="340"/>
    </location>
</feature>
<feature type="compositionally biased region" description="Pro residues" evidence="1">
    <location>
        <begin position="321"/>
        <end position="335"/>
    </location>
</feature>
<evidence type="ECO:0000256" key="1">
    <source>
        <dbReference type="SAM" id="MobiDB-lite"/>
    </source>
</evidence>